<comment type="caution">
    <text evidence="1">The sequence shown here is derived from an EMBL/GenBank/DDBJ whole genome shotgun (WGS) entry which is preliminary data.</text>
</comment>
<proteinExistence type="predicted"/>
<evidence type="ECO:0000313" key="1">
    <source>
        <dbReference type="EMBL" id="MCY9697063.1"/>
    </source>
</evidence>
<keyword evidence="2" id="KW-1185">Reference proteome</keyword>
<protein>
    <submittedName>
        <fullName evidence="1">Uncharacterized protein</fullName>
    </submittedName>
</protein>
<accession>A0ABT4GLI2</accession>
<evidence type="ECO:0000313" key="2">
    <source>
        <dbReference type="Proteomes" id="UP001527099"/>
    </source>
</evidence>
<organism evidence="1 2">
    <name type="scientific">Paenibacillus alginolyticus</name>
    <dbReference type="NCBI Taxonomy" id="59839"/>
    <lineage>
        <taxon>Bacteria</taxon>
        <taxon>Bacillati</taxon>
        <taxon>Bacillota</taxon>
        <taxon>Bacilli</taxon>
        <taxon>Bacillales</taxon>
        <taxon>Paenibacillaceae</taxon>
        <taxon>Paenibacillus</taxon>
    </lineage>
</organism>
<sequence length="84" mass="10031">MKHDLYYAYLVVRIAQIEFKSKKGTIPAIIWLNEAPLSYLFRGNPRRFPQFIREPIDILSLLRVIRRRPSGLHPRINYTACRYV</sequence>
<dbReference type="RefSeq" id="WP_268617950.1">
    <property type="nucleotide sequence ID" value="NZ_JAMDMX010000123.1"/>
</dbReference>
<dbReference type="Proteomes" id="UP001527099">
    <property type="component" value="Unassembled WGS sequence"/>
</dbReference>
<dbReference type="EMBL" id="JAMDMX010000123">
    <property type="protein sequence ID" value="MCY9697063.1"/>
    <property type="molecule type" value="Genomic_DNA"/>
</dbReference>
<gene>
    <name evidence="1" type="ORF">M5X19_29970</name>
</gene>
<name>A0ABT4GLI2_9BACL</name>
<reference evidence="1 2" key="1">
    <citation type="submission" date="2022-05" db="EMBL/GenBank/DDBJ databases">
        <title>Genome Sequencing of Bee-Associated Microbes.</title>
        <authorList>
            <person name="Dunlap C."/>
        </authorList>
    </citation>
    <scope>NUCLEOTIDE SEQUENCE [LARGE SCALE GENOMIC DNA]</scope>
    <source>
        <strain evidence="1 2">NRRL B-14421</strain>
    </source>
</reference>